<feature type="compositionally biased region" description="Acidic residues" evidence="14">
    <location>
        <begin position="299"/>
        <end position="320"/>
    </location>
</feature>
<reference evidence="18" key="1">
    <citation type="submission" date="2018-05" db="EMBL/GenBank/DDBJ databases">
        <authorList>
            <person name="Datahose"/>
        </authorList>
    </citation>
    <scope>NUCLEOTIDE SEQUENCE</scope>
</reference>
<feature type="region of interest" description="Disordered" evidence="14">
    <location>
        <begin position="233"/>
        <end position="252"/>
    </location>
</feature>
<evidence type="ECO:0000256" key="11">
    <source>
        <dbReference type="ARBA" id="ARBA00045628"/>
    </source>
</evidence>
<evidence type="ECO:0000256" key="12">
    <source>
        <dbReference type="PIRNR" id="PIRNR037125"/>
    </source>
</evidence>
<dbReference type="GO" id="GO:0030688">
    <property type="term" value="C:preribosome, small subunit precursor"/>
    <property type="evidence" value="ECO:0007669"/>
    <property type="project" value="TreeGrafter"/>
</dbReference>
<dbReference type="RefSeq" id="XP_026032170.1">
    <property type="nucleotide sequence ID" value="XM_026176385.1"/>
</dbReference>
<feature type="compositionally biased region" description="Basic residues" evidence="14">
    <location>
        <begin position="510"/>
        <end position="527"/>
    </location>
</feature>
<evidence type="ECO:0000256" key="7">
    <source>
        <dbReference type="ARBA" id="ARBA00022771"/>
    </source>
</evidence>
<evidence type="ECO:0000256" key="8">
    <source>
        <dbReference type="ARBA" id="ARBA00022801"/>
    </source>
</evidence>
<dbReference type="GeneTree" id="ENSGT00390000015857"/>
<dbReference type="Gene3D" id="3.40.50.1010">
    <property type="entry name" value="5'-nuclease"/>
    <property type="match status" value="1"/>
</dbReference>
<feature type="domain" description="Putative WW-binding" evidence="16">
    <location>
        <begin position="161"/>
        <end position="200"/>
    </location>
</feature>
<feature type="region of interest" description="Disordered" evidence="14">
    <location>
        <begin position="113"/>
        <end position="161"/>
    </location>
</feature>
<dbReference type="PANTHER" id="PTHR12814">
    <property type="entry name" value="RNA-BINDING PROTEIN NOB1"/>
    <property type="match status" value="1"/>
</dbReference>
<dbReference type="GO" id="GO:0016787">
    <property type="term" value="F:hydrolase activity"/>
    <property type="evidence" value="ECO:0007669"/>
    <property type="project" value="UniProtKB-KW"/>
</dbReference>
<dbReference type="Pfam" id="PF15017">
    <property type="entry name" value="WRNPLPNID"/>
    <property type="match status" value="3"/>
</dbReference>
<dbReference type="GO" id="GO:0004521">
    <property type="term" value="F:RNA endonuclease activity"/>
    <property type="evidence" value="ECO:0007669"/>
    <property type="project" value="UniProtKB-UniRule"/>
</dbReference>
<keyword evidence="4" id="KW-0597">Phosphoprotein</keyword>
<reference evidence="18" key="2">
    <citation type="submission" date="2025-08" db="UniProtKB">
        <authorList>
            <consortium name="Ensembl"/>
        </authorList>
    </citation>
    <scope>IDENTIFICATION</scope>
</reference>
<accession>A0A3P8R6S8</accession>
<organism evidence="18 19">
    <name type="scientific">Astatotilapia calliptera</name>
    <name type="common">Eastern happy</name>
    <name type="synonym">Chromis callipterus</name>
    <dbReference type="NCBI Taxonomy" id="8154"/>
    <lineage>
        <taxon>Eukaryota</taxon>
        <taxon>Metazoa</taxon>
        <taxon>Chordata</taxon>
        <taxon>Craniata</taxon>
        <taxon>Vertebrata</taxon>
        <taxon>Euteleostomi</taxon>
        <taxon>Actinopterygii</taxon>
        <taxon>Neopterygii</taxon>
        <taxon>Teleostei</taxon>
        <taxon>Neoteleostei</taxon>
        <taxon>Acanthomorphata</taxon>
        <taxon>Ovalentaria</taxon>
        <taxon>Cichlomorphae</taxon>
        <taxon>Cichliformes</taxon>
        <taxon>Cichlidae</taxon>
        <taxon>African cichlids</taxon>
        <taxon>Pseudocrenilabrinae</taxon>
        <taxon>Haplochromini</taxon>
        <taxon>Astatotilapia</taxon>
    </lineage>
</organism>
<dbReference type="GO" id="GO:0005634">
    <property type="term" value="C:nucleus"/>
    <property type="evidence" value="ECO:0007669"/>
    <property type="project" value="UniProtKB-SubCell"/>
</dbReference>
<dbReference type="PANTHER" id="PTHR12814:SF2">
    <property type="entry name" value="RNA-BINDING PROTEIN NOB1"/>
    <property type="match status" value="1"/>
</dbReference>
<dbReference type="CDD" id="cd09876">
    <property type="entry name" value="PIN_Nob1-like"/>
    <property type="match status" value="1"/>
</dbReference>
<feature type="domain" description="Putative WW-binding" evidence="16">
    <location>
        <begin position="255"/>
        <end position="326"/>
    </location>
</feature>
<evidence type="ECO:0000256" key="5">
    <source>
        <dbReference type="ARBA" id="ARBA00022722"/>
    </source>
</evidence>
<dbReference type="FunFam" id="3.40.50.1010:FF:000018">
    <property type="entry name" value="RNA-binding protein NOB1"/>
    <property type="match status" value="1"/>
</dbReference>
<comment type="similarity">
    <text evidence="2 12">Belongs to the NOB1 family.</text>
</comment>
<keyword evidence="5" id="KW-0540">Nuclease</keyword>
<dbReference type="InterPro" id="IPR036283">
    <property type="entry name" value="NOB1_Zf-like_sf"/>
</dbReference>
<dbReference type="Gene3D" id="6.20.210.10">
    <property type="entry name" value="Nin one binding (NOB1), Zn-ribbon-like"/>
    <property type="match status" value="1"/>
</dbReference>
<dbReference type="SUPFAM" id="SSF144206">
    <property type="entry name" value="NOB1 zinc finger-like"/>
    <property type="match status" value="1"/>
</dbReference>
<evidence type="ECO:0000259" key="16">
    <source>
        <dbReference type="Pfam" id="PF15017"/>
    </source>
</evidence>
<feature type="domain" description="Putative WW-binding" evidence="16">
    <location>
        <begin position="208"/>
        <end position="247"/>
    </location>
</feature>
<feature type="binding site" evidence="13">
    <location>
        <position position="388"/>
    </location>
    <ligand>
        <name>Zn(2+)</name>
        <dbReference type="ChEBI" id="CHEBI:29105"/>
    </ligand>
</feature>
<comment type="subcellular location">
    <subcellularLocation>
        <location evidence="1 12">Nucleus</location>
    </subcellularLocation>
</comment>
<feature type="binding site" evidence="13">
    <location>
        <position position="385"/>
    </location>
    <ligand>
        <name>Zn(2+)</name>
        <dbReference type="ChEBI" id="CHEBI:29105"/>
    </ligand>
</feature>
<keyword evidence="9 12" id="KW-0862">Zinc</keyword>
<dbReference type="OMA" id="GYELECE"/>
<evidence type="ECO:0000256" key="4">
    <source>
        <dbReference type="ARBA" id="ARBA00022553"/>
    </source>
</evidence>
<dbReference type="AlphaFoldDB" id="A0A3P8R6S8"/>
<evidence type="ECO:0000256" key="3">
    <source>
        <dbReference type="ARBA" id="ARBA00018439"/>
    </source>
</evidence>
<evidence type="ECO:0000256" key="10">
    <source>
        <dbReference type="ARBA" id="ARBA00023242"/>
    </source>
</evidence>
<feature type="binding site" evidence="13">
    <location>
        <position position="403"/>
    </location>
    <ligand>
        <name>Zn(2+)</name>
        <dbReference type="ChEBI" id="CHEBI:29105"/>
    </ligand>
</feature>
<dbReference type="Bgee" id="ENSACLG00000024897">
    <property type="expression patterns" value="Expressed in anal fin and 8 other cell types or tissues"/>
</dbReference>
<keyword evidence="8" id="KW-0378">Hydrolase</keyword>
<keyword evidence="7" id="KW-0863">Zinc-finger</keyword>
<dbReference type="InterPro" id="IPR039907">
    <property type="entry name" value="NOB1"/>
</dbReference>
<evidence type="ECO:0000259" key="15">
    <source>
        <dbReference type="Pfam" id="PF08772"/>
    </source>
</evidence>
<evidence type="ECO:0000259" key="17">
    <source>
        <dbReference type="Pfam" id="PF17146"/>
    </source>
</evidence>
<dbReference type="GO" id="GO:0030490">
    <property type="term" value="P:maturation of SSU-rRNA"/>
    <property type="evidence" value="ECO:0007669"/>
    <property type="project" value="TreeGrafter"/>
</dbReference>
<protein>
    <recommendedName>
        <fullName evidence="3 12">RNA-binding protein NOB1</fullName>
    </recommendedName>
</protein>
<feature type="domain" description="Ribonuclease PIN" evidence="17">
    <location>
        <begin position="9"/>
        <end position="95"/>
    </location>
</feature>
<feature type="domain" description="Nin one binding (NOB1) Zn-ribbon-like" evidence="15">
    <location>
        <begin position="375"/>
        <end position="447"/>
    </location>
</feature>
<comment type="function">
    <text evidence="11">May play a role in mRNA degradation. Endonuclease required for processing of 20S pre-rRNA precursor and biogenesis of 40S ribosomal subunits.</text>
</comment>
<dbReference type="Pfam" id="PF17146">
    <property type="entry name" value="PIN_6"/>
    <property type="match status" value="1"/>
</dbReference>
<sequence length="527" mass="59036">MATTLVEHVVADAGAFLRKAPLQEIGRNIYTLKDVVEEIRDKRTRRSLAFLPYQLHFKEPHPEHIRHVTEFSKKTGDYPSLSATDIKVLALTYQLELENVGSQHLRKEPEVKVNIQSTQRHPETPMNVAGFHFPSKKPADSTIVQQTETEKKTPNETNGDEFNSFQFWREPLPAIDDELLGLLGPAEGLKSSGGQKQADTRTTSDGDQFSSFLFWRDPLLTFSDELLGLLGPAEGLKSSGGQKQADTRTTSDGDQFSSFLFWRDPLLTFSDELLGLLKEGNESPQTEERAEQRASAGQSDDEDKENEPDDEVDEEDDDDGGGWITPGNIKEVKMDSADWTAPADIKVGCLTTDFAMQNVLIQIGLHVLSVNGMLIKQARNYILRCHACFKTTSDMNKAFCPHCGNRTLKKLAVTVNEDGSMQMHFSKNPKVLNPRGLRHTLPLPQGGKHSTNPQLVEDQRFPQQRLSRKARQKTDVFNPDYVAGASPFCENDIYSRAANLQIRDGQCGGGRRRANPNATRRKFIKKK</sequence>
<dbReference type="GeneID" id="113027011"/>
<gene>
    <name evidence="18" type="primary">NOB1</name>
</gene>
<dbReference type="GO" id="GO:0008270">
    <property type="term" value="F:zinc ion binding"/>
    <property type="evidence" value="ECO:0007669"/>
    <property type="project" value="UniProtKB-KW"/>
</dbReference>
<dbReference type="Ensembl" id="ENSACLT00000037645.2">
    <property type="protein sequence ID" value="ENSACLP00000036772.2"/>
    <property type="gene ID" value="ENSACLG00000024897.2"/>
</dbReference>
<dbReference type="PIRSF" id="PIRSF037125">
    <property type="entry name" value="D-site_20S_pre-rRNA_nuclease"/>
    <property type="match status" value="1"/>
</dbReference>
<name>A0A3P8R6S8_ASTCA</name>
<feature type="region of interest" description="Disordered" evidence="14">
    <location>
        <begin position="507"/>
        <end position="527"/>
    </location>
</feature>
<dbReference type="InterPro" id="IPR014881">
    <property type="entry name" value="NOB1_Zn-bd"/>
</dbReference>
<proteinExistence type="inferred from homology"/>
<evidence type="ECO:0000256" key="1">
    <source>
        <dbReference type="ARBA" id="ARBA00004123"/>
    </source>
</evidence>
<evidence type="ECO:0000256" key="13">
    <source>
        <dbReference type="PIRSR" id="PIRSR037125-1"/>
    </source>
</evidence>
<dbReference type="Pfam" id="PF08772">
    <property type="entry name" value="Zn_ribbon_NOB1"/>
    <property type="match status" value="1"/>
</dbReference>
<dbReference type="InterPro" id="IPR033411">
    <property type="entry name" value="Ribonuclease_PIN"/>
</dbReference>
<dbReference type="InterPro" id="IPR017117">
    <property type="entry name" value="Nob1_euk"/>
</dbReference>
<dbReference type="InterPro" id="IPR033461">
    <property type="entry name" value="WRNPLPNID"/>
</dbReference>
<keyword evidence="19" id="KW-1185">Reference proteome</keyword>
<keyword evidence="10 12" id="KW-0539">Nucleus</keyword>
<feature type="binding site" evidence="13">
    <location>
        <position position="400"/>
    </location>
    <ligand>
        <name>Zn(2+)</name>
        <dbReference type="ChEBI" id="CHEBI:29105"/>
    </ligand>
</feature>
<dbReference type="Proteomes" id="UP000265100">
    <property type="component" value="Chromosome 1"/>
</dbReference>
<feature type="region of interest" description="Disordered" evidence="14">
    <location>
        <begin position="279"/>
        <end position="327"/>
    </location>
</feature>
<keyword evidence="6 12" id="KW-0479">Metal-binding</keyword>
<evidence type="ECO:0000313" key="19">
    <source>
        <dbReference type="Proteomes" id="UP000265100"/>
    </source>
</evidence>
<evidence type="ECO:0000256" key="9">
    <source>
        <dbReference type="ARBA" id="ARBA00022833"/>
    </source>
</evidence>
<evidence type="ECO:0000256" key="14">
    <source>
        <dbReference type="SAM" id="MobiDB-lite"/>
    </source>
</evidence>
<evidence type="ECO:0000256" key="6">
    <source>
        <dbReference type="ARBA" id="ARBA00022723"/>
    </source>
</evidence>
<evidence type="ECO:0000313" key="18">
    <source>
        <dbReference type="Ensembl" id="ENSACLP00000036772.2"/>
    </source>
</evidence>
<reference evidence="18" key="3">
    <citation type="submission" date="2025-09" db="UniProtKB">
        <authorList>
            <consortium name="Ensembl"/>
        </authorList>
    </citation>
    <scope>IDENTIFICATION</scope>
</reference>
<evidence type="ECO:0000256" key="2">
    <source>
        <dbReference type="ARBA" id="ARBA00005858"/>
    </source>
</evidence>
<feature type="region of interest" description="Disordered" evidence="14">
    <location>
        <begin position="186"/>
        <end position="207"/>
    </location>
</feature>
<dbReference type="STRING" id="8154.ENSACLP00000036772"/>